<sequence>MRLREGKTKNILKSSIESALLAVEIYNRPRAPFKIENYISLMTMAWMRLFHAYFNKKIGEKYYYKEKNGKYKLHDGEKKAWELGTCLKEFKKLKNNGLKPPVEENIKLFIGLRNKIEHRHIDKDEIGIHIFGECQALLYNYEDMLVKLFGEGYALNESLAFSLQFSKAKNAELDEANKKMISSNSKELLEYILNYRNKVSQEIYDSQEFSIKLMQIPRIANSDRADAAIQFVKWDALSEEDKKNYEQVVALVKEKVVRAEAINVGSLKPKMVVDQINDEFGPDTFNMHDLICLYTIFKIRPKNKDQESLEIINTNTKYCHYDELHKDYIYKESWLNFIKNLIKNNKLLKKDWKEKYRTNETLDISKYE</sequence>
<evidence type="ECO:0000259" key="1">
    <source>
        <dbReference type="Pfam" id="PF12358"/>
    </source>
</evidence>
<organism evidence="2 3">
    <name type="scientific">Methanococcus maripaludis</name>
    <name type="common">Methanococcus deltae</name>
    <dbReference type="NCBI Taxonomy" id="39152"/>
    <lineage>
        <taxon>Archaea</taxon>
        <taxon>Methanobacteriati</taxon>
        <taxon>Methanobacteriota</taxon>
        <taxon>Methanomada group</taxon>
        <taxon>Methanococci</taxon>
        <taxon>Methanococcales</taxon>
        <taxon>Methanococcaceae</taxon>
        <taxon>Methanococcus</taxon>
    </lineage>
</organism>
<dbReference type="InterPro" id="IPR022104">
    <property type="entry name" value="DUF3644"/>
</dbReference>
<dbReference type="RefSeq" id="WP_278491418.1">
    <property type="nucleotide sequence ID" value="NZ_JACCQJ010000001.1"/>
</dbReference>
<reference evidence="2" key="1">
    <citation type="submission" date="2020-07" db="EMBL/GenBank/DDBJ databases">
        <title>Severe corrosion of carbon steel in oil field produced water can be linked to methanogenic archaea containing a special type of NiFe hydrogenase.</title>
        <authorList>
            <person name="Lahme S."/>
            <person name="Mand J."/>
            <person name="Longwell J."/>
            <person name="Smith R."/>
            <person name="Enning D."/>
        </authorList>
    </citation>
    <scope>NUCLEOTIDE SEQUENCE</scope>
    <source>
        <strain evidence="2">MIC098Bin5</strain>
    </source>
</reference>
<comment type="caution">
    <text evidence="2">The sequence shown here is derived from an EMBL/GenBank/DDBJ whole genome shotgun (WGS) entry which is preliminary data.</text>
</comment>
<evidence type="ECO:0000313" key="3">
    <source>
        <dbReference type="Proteomes" id="UP000714405"/>
    </source>
</evidence>
<dbReference type="EMBL" id="JACCQJ010000001">
    <property type="protein sequence ID" value="MBG0768310.1"/>
    <property type="molecule type" value="Genomic_DNA"/>
</dbReference>
<protein>
    <submittedName>
        <fullName evidence="2">DUF3644 domain-containing protein</fullName>
    </submittedName>
</protein>
<name>A0A8T3W4P8_METMI</name>
<proteinExistence type="predicted"/>
<gene>
    <name evidence="2" type="ORF">H0S71_00175</name>
</gene>
<feature type="domain" description="DUF3644" evidence="1">
    <location>
        <begin position="11"/>
        <end position="198"/>
    </location>
</feature>
<dbReference type="AlphaFoldDB" id="A0A8T3W4P8"/>
<evidence type="ECO:0000313" key="2">
    <source>
        <dbReference type="EMBL" id="MBG0768310.1"/>
    </source>
</evidence>
<dbReference type="Proteomes" id="UP000714405">
    <property type="component" value="Unassembled WGS sequence"/>
</dbReference>
<accession>A0A8T3W4P8</accession>
<dbReference type="Pfam" id="PF12358">
    <property type="entry name" value="DUF3644"/>
    <property type="match status" value="1"/>
</dbReference>